<dbReference type="EMBL" id="BK014979">
    <property type="protein sequence ID" value="DAD85320.1"/>
    <property type="molecule type" value="Genomic_DNA"/>
</dbReference>
<evidence type="ECO:0000313" key="1">
    <source>
        <dbReference type="EMBL" id="DAD85320.1"/>
    </source>
</evidence>
<proteinExistence type="predicted"/>
<accession>A0A8S5MT49</accession>
<protein>
    <submittedName>
        <fullName evidence="1">Epoxyqueuosine reductase</fullName>
    </submittedName>
</protein>
<organism evidence="1">
    <name type="scientific">Myoviridae sp. ctk251</name>
    <dbReference type="NCBI Taxonomy" id="2826689"/>
    <lineage>
        <taxon>Viruses</taxon>
        <taxon>Duplodnaviria</taxon>
        <taxon>Heunggongvirae</taxon>
        <taxon>Uroviricota</taxon>
        <taxon>Caudoviricetes</taxon>
    </lineage>
</organism>
<sequence>MKINKKVIDLHLPLFLLHNCCTKCCPYLISSLENIDITALLIGIFGFEPNFFNHY</sequence>
<name>A0A8S5MT49_9CAUD</name>
<reference evidence="1" key="1">
    <citation type="journal article" date="2021" name="Proc. Natl. Acad. Sci. U.S.A.">
        <title>A Catalog of Tens of Thousands of Viruses from Human Metagenomes Reveals Hidden Associations with Chronic Diseases.</title>
        <authorList>
            <person name="Tisza M.J."/>
            <person name="Buck C.B."/>
        </authorList>
    </citation>
    <scope>NUCLEOTIDE SEQUENCE</scope>
    <source>
        <strain evidence="1">Ctk251</strain>
    </source>
</reference>